<evidence type="ECO:0000313" key="1">
    <source>
        <dbReference type="EMBL" id="MBX34677.1"/>
    </source>
</evidence>
<dbReference type="EMBL" id="GGEC01054193">
    <property type="protein sequence ID" value="MBX34677.1"/>
    <property type="molecule type" value="Transcribed_RNA"/>
</dbReference>
<sequence length="61" mass="7139">MVYICNPWKKGHYSIRKQMDVWHSSNVLLILLEIERVIIILLNNTLDNSFIDAKPSKKKGN</sequence>
<organism evidence="1">
    <name type="scientific">Rhizophora mucronata</name>
    <name type="common">Asiatic mangrove</name>
    <dbReference type="NCBI Taxonomy" id="61149"/>
    <lineage>
        <taxon>Eukaryota</taxon>
        <taxon>Viridiplantae</taxon>
        <taxon>Streptophyta</taxon>
        <taxon>Embryophyta</taxon>
        <taxon>Tracheophyta</taxon>
        <taxon>Spermatophyta</taxon>
        <taxon>Magnoliopsida</taxon>
        <taxon>eudicotyledons</taxon>
        <taxon>Gunneridae</taxon>
        <taxon>Pentapetalae</taxon>
        <taxon>rosids</taxon>
        <taxon>fabids</taxon>
        <taxon>Malpighiales</taxon>
        <taxon>Rhizophoraceae</taxon>
        <taxon>Rhizophora</taxon>
    </lineage>
</organism>
<proteinExistence type="predicted"/>
<protein>
    <submittedName>
        <fullName evidence="1">Uncharacterized protein</fullName>
    </submittedName>
</protein>
<accession>A0A2P2MWU0</accession>
<dbReference type="AlphaFoldDB" id="A0A2P2MWU0"/>
<name>A0A2P2MWU0_RHIMU</name>
<reference evidence="1" key="1">
    <citation type="submission" date="2018-02" db="EMBL/GenBank/DDBJ databases">
        <title>Rhizophora mucronata_Transcriptome.</title>
        <authorList>
            <person name="Meera S.P."/>
            <person name="Sreeshan A."/>
            <person name="Augustine A."/>
        </authorList>
    </citation>
    <scope>NUCLEOTIDE SEQUENCE</scope>
    <source>
        <tissue evidence="1">Leaf</tissue>
    </source>
</reference>